<name>A0AAV4PSQ9_CAEEX</name>
<reference evidence="2 3" key="1">
    <citation type="submission" date="2021-06" db="EMBL/GenBank/DDBJ databases">
        <title>Caerostris extrusa draft genome.</title>
        <authorList>
            <person name="Kono N."/>
            <person name="Arakawa K."/>
        </authorList>
    </citation>
    <scope>NUCLEOTIDE SEQUENCE [LARGE SCALE GENOMIC DNA]</scope>
</reference>
<feature type="compositionally biased region" description="Low complexity" evidence="1">
    <location>
        <begin position="39"/>
        <end position="51"/>
    </location>
</feature>
<proteinExistence type="predicted"/>
<sequence length="74" mass="7442">MLSHDSTMGTENYPTVRGSPDAFGNEFGLASSGDDSVGDLLADSASSMSSAQPMTLGVGDGSVSPSTHEFVASL</sequence>
<dbReference type="Proteomes" id="UP001054945">
    <property type="component" value="Unassembled WGS sequence"/>
</dbReference>
<feature type="region of interest" description="Disordered" evidence="1">
    <location>
        <begin position="1"/>
        <end position="74"/>
    </location>
</feature>
<accession>A0AAV4PSQ9</accession>
<dbReference type="EMBL" id="BPLR01004990">
    <property type="protein sequence ID" value="GIX98975.1"/>
    <property type="molecule type" value="Genomic_DNA"/>
</dbReference>
<evidence type="ECO:0000313" key="2">
    <source>
        <dbReference type="EMBL" id="GIX98975.1"/>
    </source>
</evidence>
<organism evidence="2 3">
    <name type="scientific">Caerostris extrusa</name>
    <name type="common">Bark spider</name>
    <name type="synonym">Caerostris bankana</name>
    <dbReference type="NCBI Taxonomy" id="172846"/>
    <lineage>
        <taxon>Eukaryota</taxon>
        <taxon>Metazoa</taxon>
        <taxon>Ecdysozoa</taxon>
        <taxon>Arthropoda</taxon>
        <taxon>Chelicerata</taxon>
        <taxon>Arachnida</taxon>
        <taxon>Araneae</taxon>
        <taxon>Araneomorphae</taxon>
        <taxon>Entelegynae</taxon>
        <taxon>Araneoidea</taxon>
        <taxon>Araneidae</taxon>
        <taxon>Caerostris</taxon>
    </lineage>
</organism>
<keyword evidence="3" id="KW-1185">Reference proteome</keyword>
<evidence type="ECO:0000256" key="1">
    <source>
        <dbReference type="SAM" id="MobiDB-lite"/>
    </source>
</evidence>
<protein>
    <submittedName>
        <fullName evidence="2">Uncharacterized protein</fullName>
    </submittedName>
</protein>
<gene>
    <name evidence="2" type="ORF">CEXT_52051</name>
</gene>
<dbReference type="AlphaFoldDB" id="A0AAV4PSQ9"/>
<evidence type="ECO:0000313" key="3">
    <source>
        <dbReference type="Proteomes" id="UP001054945"/>
    </source>
</evidence>
<feature type="compositionally biased region" description="Polar residues" evidence="1">
    <location>
        <begin position="1"/>
        <end position="13"/>
    </location>
</feature>
<comment type="caution">
    <text evidence="2">The sequence shown here is derived from an EMBL/GenBank/DDBJ whole genome shotgun (WGS) entry which is preliminary data.</text>
</comment>